<dbReference type="Gene3D" id="2.40.30.10">
    <property type="entry name" value="Translation factors"/>
    <property type="match status" value="1"/>
</dbReference>
<feature type="compositionally biased region" description="Basic and acidic residues" evidence="6">
    <location>
        <begin position="377"/>
        <end position="388"/>
    </location>
</feature>
<feature type="transmembrane region" description="Helical" evidence="7">
    <location>
        <begin position="62"/>
        <end position="83"/>
    </location>
</feature>
<accession>A0A6M8PDT8</accession>
<feature type="transmembrane region" description="Helical" evidence="7">
    <location>
        <begin position="21"/>
        <end position="42"/>
    </location>
</feature>
<organism evidence="9">
    <name type="scientific">Asparagopsis taxiformis</name>
    <dbReference type="NCBI Taxonomy" id="260499"/>
    <lineage>
        <taxon>Eukaryota</taxon>
        <taxon>Rhodophyta</taxon>
        <taxon>Florideophyceae</taxon>
        <taxon>Rhodymeniophycidae</taxon>
        <taxon>Bonnemaisoniales</taxon>
        <taxon>Bonnemaisoniaceae</taxon>
        <taxon>Asparagopsis</taxon>
    </lineage>
</organism>
<feature type="transmembrane region" description="Helical" evidence="7">
    <location>
        <begin position="203"/>
        <end position="220"/>
    </location>
</feature>
<feature type="compositionally biased region" description="Low complexity" evidence="6">
    <location>
        <begin position="389"/>
        <end position="399"/>
    </location>
</feature>
<dbReference type="InterPro" id="IPR050369">
    <property type="entry name" value="RBOH/FRE"/>
</dbReference>
<dbReference type="Pfam" id="PF08030">
    <property type="entry name" value="NAD_binding_6"/>
    <property type="match status" value="1"/>
</dbReference>
<dbReference type="PANTHER" id="PTHR11972:SF153">
    <property type="entry name" value="SUPEROXIDE-GENERATING NADPH OXIDASE HEAVY CHAIN SUBUNIT A"/>
    <property type="match status" value="1"/>
</dbReference>
<dbReference type="PROSITE" id="PS51384">
    <property type="entry name" value="FAD_FR"/>
    <property type="match status" value="1"/>
</dbReference>
<feature type="domain" description="FAD-binding FR-type" evidence="8">
    <location>
        <begin position="221"/>
        <end position="328"/>
    </location>
</feature>
<dbReference type="EMBL" id="MN911451">
    <property type="protein sequence ID" value="QKG86320.1"/>
    <property type="molecule type" value="Genomic_DNA"/>
</dbReference>
<evidence type="ECO:0000256" key="2">
    <source>
        <dbReference type="ARBA" id="ARBA00022692"/>
    </source>
</evidence>
<name>A0A6M8PDT8_9FLOR</name>
<feature type="transmembrane region" description="Helical" evidence="7">
    <location>
        <begin position="784"/>
        <end position="806"/>
    </location>
</feature>
<feature type="region of interest" description="Disordered" evidence="6">
    <location>
        <begin position="448"/>
        <end position="484"/>
    </location>
</feature>
<feature type="compositionally biased region" description="Acidic residues" evidence="6">
    <location>
        <begin position="400"/>
        <end position="411"/>
    </location>
</feature>
<feature type="compositionally biased region" description="Polar residues" evidence="6">
    <location>
        <begin position="456"/>
        <end position="474"/>
    </location>
</feature>
<evidence type="ECO:0000256" key="7">
    <source>
        <dbReference type="SAM" id="Phobius"/>
    </source>
</evidence>
<keyword evidence="2 7" id="KW-0812">Transmembrane</keyword>
<dbReference type="Pfam" id="PF01794">
    <property type="entry name" value="Ferric_reduct"/>
    <property type="match status" value="1"/>
</dbReference>
<evidence type="ECO:0000256" key="4">
    <source>
        <dbReference type="ARBA" id="ARBA00023002"/>
    </source>
</evidence>
<dbReference type="CDD" id="cd06186">
    <property type="entry name" value="NOX_Duox_like_FAD_NADP"/>
    <property type="match status" value="1"/>
</dbReference>
<evidence type="ECO:0000256" key="1">
    <source>
        <dbReference type="ARBA" id="ARBA00004141"/>
    </source>
</evidence>
<evidence type="ECO:0000313" key="9">
    <source>
        <dbReference type="EMBL" id="QKG86320.1"/>
    </source>
</evidence>
<feature type="transmembrane region" description="Helical" evidence="7">
    <location>
        <begin position="104"/>
        <end position="129"/>
    </location>
</feature>
<feature type="transmembrane region" description="Helical" evidence="7">
    <location>
        <begin position="722"/>
        <end position="745"/>
    </location>
</feature>
<dbReference type="Gene3D" id="3.40.50.80">
    <property type="entry name" value="Nucleotide-binding domain of ferredoxin-NADP reductase (FNR) module"/>
    <property type="match status" value="2"/>
</dbReference>
<dbReference type="InterPro" id="IPR039261">
    <property type="entry name" value="FNR_nucleotide-bd"/>
</dbReference>
<proteinExistence type="predicted"/>
<dbReference type="PANTHER" id="PTHR11972">
    <property type="entry name" value="NADPH OXIDASE"/>
    <property type="match status" value="1"/>
</dbReference>
<protein>
    <submittedName>
        <fullName evidence="9">NAD(P)H oxidase NOX2</fullName>
    </submittedName>
</protein>
<evidence type="ECO:0000259" key="8">
    <source>
        <dbReference type="PROSITE" id="PS51384"/>
    </source>
</evidence>
<keyword evidence="5 7" id="KW-0472">Membrane</keyword>
<dbReference type="GO" id="GO:0016491">
    <property type="term" value="F:oxidoreductase activity"/>
    <property type="evidence" value="ECO:0007669"/>
    <property type="project" value="UniProtKB-KW"/>
</dbReference>
<dbReference type="InterPro" id="IPR013121">
    <property type="entry name" value="Fe_red_NAD-bd_6"/>
</dbReference>
<dbReference type="GO" id="GO:0005886">
    <property type="term" value="C:plasma membrane"/>
    <property type="evidence" value="ECO:0007669"/>
    <property type="project" value="TreeGrafter"/>
</dbReference>
<dbReference type="AlphaFoldDB" id="A0A6M8PDT8"/>
<feature type="region of interest" description="Disordered" evidence="6">
    <location>
        <begin position="367"/>
        <end position="411"/>
    </location>
</feature>
<evidence type="ECO:0000256" key="3">
    <source>
        <dbReference type="ARBA" id="ARBA00022989"/>
    </source>
</evidence>
<evidence type="ECO:0000256" key="5">
    <source>
        <dbReference type="ARBA" id="ARBA00023136"/>
    </source>
</evidence>
<dbReference type="InterPro" id="IPR013112">
    <property type="entry name" value="FAD-bd_8"/>
</dbReference>
<reference evidence="9" key="1">
    <citation type="journal article" date="2020" name="ACS Chem. Biol.">
        <title>Genetic and biochemical reconstitution of bromoform biosynthesis in Asparagopsis lends insights into seaweed ROS enzymology.</title>
        <authorList>
            <person name="Thapa H.R."/>
            <person name="Lin Z."/>
            <person name="Yi D."/>
            <person name="Smith J.E."/>
            <person name="Schmidt E.W."/>
            <person name="Agarwal V."/>
        </authorList>
    </citation>
    <scope>NUCLEOTIDE SEQUENCE</scope>
</reference>
<feature type="transmembrane region" description="Helical" evidence="7">
    <location>
        <begin position="172"/>
        <end position="191"/>
    </location>
</feature>
<sequence length="986" mass="110607">MATPWGKRSVSATESILSTHGFVYTFVGLYLIGNILLFVNAAREEGQLHEDFEKYTTSIARGAAATINLNMAVVLLVASKSVIGFLRETAFNLALPIDKAMPEFHAMVGILVVSAGIIHSILQWVVYIIKSPWGEGFSGGTFLFISGMVLLVVLITMRVFARTAIYNANFEVFFRVHVGGGIILFITVLIHGQQRGEAQTWKWLIGAIIIYVLDLGFRAFREKRSYLLVSKHSAAFQGSGIIKIRLPRVFHFQAGQYAELKVPILSRLQWHPFTIASAPHEPEMVFFVKAVGDWTISLLQLFSERIRDGTAGDIEVHIRGPFGASSQHVGQFDRVILVGGGVGATPFCSVVKDAYNWMTNWAPNVSKRDRTRRRNPPKQEKLSLRPEQSEGLEVQQESSQESDETSWDYDSAEISRNTRITHESREASSHIITTNVFSENLDSFATATDGRAPGGNTIQSIETQPSQQTWTTNSKRTRGREFDPWDSMEEGTIRELSLYTARDYLVMAETNTNAESTCDFSRNRNMNISLDTHNELNSTILEDRIQPQDSRRIPTEIKLHNNQRSKFSGRFSWTSRRVVDQGMGTFRENSKGSHRPSLDYISALHSAYSERQNDEVYQQSLNMMVSLSFGSVSLVRNMQVKKATRVKQASNEVVPFSVDKDDLSLFKNPRIMFILFMRSVTVNMTLLWILLIRFIIAGFAHVFDNLRLFSDGIALYESSSLIIIDLVLSLLVTVLVAIPSVLEIVELGAAPVHGFDLFVLVPAAFFGVVTDLLALLGIGKNVNLFSALNVFALWPILGILVIIRLLRVIGERIAYAENRTSTHSNTKAVDFYWTAPNAEDDRWLVNELSAYTDMESVKMHRYLTRCVEQERDGARHGSAIRTNLGRPDWDSIFNNIARTSRNNSTIGVFFCGPTSMGEEVQDAVMNAMRNSIVRGLRCGVGALRGLEEVFGDQITANEYTVENSKGKEQLLRGCNVKMVFKRESFS</sequence>
<keyword evidence="4" id="KW-0560">Oxidoreductase</keyword>
<feature type="transmembrane region" description="Helical" evidence="7">
    <location>
        <begin position="757"/>
        <end position="778"/>
    </location>
</feature>
<evidence type="ECO:0000256" key="6">
    <source>
        <dbReference type="SAM" id="MobiDB-lite"/>
    </source>
</evidence>
<comment type="subcellular location">
    <subcellularLocation>
        <location evidence="1">Membrane</location>
        <topology evidence="1">Multi-pass membrane protein</topology>
    </subcellularLocation>
</comment>
<dbReference type="SUPFAM" id="SSF63380">
    <property type="entry name" value="Riboflavin synthase domain-like"/>
    <property type="match status" value="1"/>
</dbReference>
<dbReference type="InterPro" id="IPR013130">
    <property type="entry name" value="Fe3_Rdtase_TM_dom"/>
</dbReference>
<dbReference type="Pfam" id="PF08022">
    <property type="entry name" value="FAD_binding_8"/>
    <property type="match status" value="1"/>
</dbReference>
<dbReference type="InterPro" id="IPR017927">
    <property type="entry name" value="FAD-bd_FR_type"/>
</dbReference>
<dbReference type="SUPFAM" id="SSF52343">
    <property type="entry name" value="Ferredoxin reductase-like, C-terminal NADP-linked domain"/>
    <property type="match status" value="1"/>
</dbReference>
<feature type="transmembrane region" description="Helical" evidence="7">
    <location>
        <begin position="680"/>
        <end position="702"/>
    </location>
</feature>
<feature type="transmembrane region" description="Helical" evidence="7">
    <location>
        <begin position="141"/>
        <end position="160"/>
    </location>
</feature>
<keyword evidence="3 7" id="KW-1133">Transmembrane helix</keyword>
<dbReference type="InterPro" id="IPR017938">
    <property type="entry name" value="Riboflavin_synthase-like_b-brl"/>
</dbReference>